<dbReference type="PANTHER" id="PTHR45962:SF1">
    <property type="entry name" value="N-FATTY-ACYL-AMINO ACID SYNTHASE_HYDROLASE PM20D1"/>
    <property type="match status" value="1"/>
</dbReference>
<dbReference type="GO" id="GO:0046872">
    <property type="term" value="F:metal ion binding"/>
    <property type="evidence" value="ECO:0007669"/>
    <property type="project" value="UniProtKB-KW"/>
</dbReference>
<dbReference type="FunFam" id="3.40.630.10:FF:000027">
    <property type="entry name" value="N-fatty-acyl-amino acid synthase/hydrolase PM20D1"/>
    <property type="match status" value="1"/>
</dbReference>
<sequence length="576" mass="64286">MEIIHLAILGLLYLSCLPISAAQQSYTSPQVAVKHNVADTKDPYEWKHICPQLDPLFPKKIRRSGVMIKYLNSEDFFQASARRLSAAVQINTTANDGMQGLFGDNPVWSHMFAFSDYLKQTFPLINQRLVVEQINTHGLVYTWQGRDLSLRPTLLLAHQDTVPVQSGSENQWEHPPFSGEFDGTYVWGRGSIDCKSTLIAIMEAVEELLTIKFSPERTVILAFGFDEEISGYQGAKNIALHLLRRYRENGIAVLVDEGSGVMTDPGLSESYYALVGVAEKGYLDAELVVRMESGHNLSPPRENSIEVMAKIIRKIKESPFQTSLHHGNPALDFMFCVAQHGEVRNDTVRDAVKEVDNDVTKANGFLDKVVSSLPKFDPLFRTIQSNAVIQGGTKVNVIPERTSLRINHRIVYGTTVDDVKNHLEQIIEAFIAEFNAELGPREAPLNFTGWDQNEAVNSISLKTLPGSEEPSPATSYSVNGTTPYSVLHGTTRAIYRDNITMVAPMLLPGTTDSRHYINVTKHIFRFSPGRDMADTTDSVLSSNAHGVNERVNMRGHVKGVKWYSAFIRNMDEADMD</sequence>
<comment type="similarity">
    <text evidence="1">Belongs to the peptidase M20A family.</text>
</comment>
<evidence type="ECO:0000256" key="7">
    <source>
        <dbReference type="PIRSR" id="PIRSR037217-2"/>
    </source>
</evidence>
<evidence type="ECO:0000313" key="11">
    <source>
        <dbReference type="Proteomes" id="UP000078559"/>
    </source>
</evidence>
<protein>
    <submittedName>
        <fullName evidence="10">Carboxypeptidase S</fullName>
    </submittedName>
</protein>
<keyword evidence="3 7" id="KW-0479">Metal-binding</keyword>
<feature type="active site" evidence="6">
    <location>
        <position position="160"/>
    </location>
</feature>
<evidence type="ECO:0000313" key="10">
    <source>
        <dbReference type="EMBL" id="KUI68539.1"/>
    </source>
</evidence>
<dbReference type="SUPFAM" id="SSF53187">
    <property type="entry name" value="Zn-dependent exopeptidases"/>
    <property type="match status" value="1"/>
</dbReference>
<proteinExistence type="inferred from homology"/>
<dbReference type="InterPro" id="IPR011650">
    <property type="entry name" value="Peptidase_M20_dimer"/>
</dbReference>
<feature type="binding site" evidence="7">
    <location>
        <position position="256"/>
    </location>
    <ligand>
        <name>Zn(2+)</name>
        <dbReference type="ChEBI" id="CHEBI:29105"/>
        <label>2</label>
    </ligand>
</feature>
<evidence type="ECO:0000256" key="8">
    <source>
        <dbReference type="SAM" id="SignalP"/>
    </source>
</evidence>
<dbReference type="Gene3D" id="3.40.630.10">
    <property type="entry name" value="Zn peptidases"/>
    <property type="match status" value="1"/>
</dbReference>
<feature type="binding site" evidence="7">
    <location>
        <position position="193"/>
    </location>
    <ligand>
        <name>Zn(2+)</name>
        <dbReference type="ChEBI" id="CHEBI:29105"/>
        <label>1</label>
    </ligand>
</feature>
<feature type="binding site" evidence="7">
    <location>
        <position position="545"/>
    </location>
    <ligand>
        <name>Zn(2+)</name>
        <dbReference type="ChEBI" id="CHEBI:29105"/>
        <label>1</label>
    </ligand>
</feature>
<dbReference type="GO" id="GO:0004181">
    <property type="term" value="F:metallocarboxypeptidase activity"/>
    <property type="evidence" value="ECO:0007669"/>
    <property type="project" value="InterPro"/>
</dbReference>
<dbReference type="InterPro" id="IPR002933">
    <property type="entry name" value="Peptidase_M20"/>
</dbReference>
<feature type="binding site" evidence="7">
    <location>
        <position position="193"/>
    </location>
    <ligand>
        <name>Zn(2+)</name>
        <dbReference type="ChEBI" id="CHEBI:29105"/>
        <label>2</label>
    </ligand>
</feature>
<keyword evidence="2" id="KW-0645">Protease</keyword>
<dbReference type="PIRSF" id="PIRSF037217">
    <property type="entry name" value="Carboxypeptidase_S"/>
    <property type="match status" value="1"/>
</dbReference>
<name>A0A194VWE9_CYTMA</name>
<dbReference type="Proteomes" id="UP000078559">
    <property type="component" value="Chromosome 4"/>
</dbReference>
<dbReference type="Pfam" id="PF07687">
    <property type="entry name" value="M20_dimer"/>
    <property type="match status" value="1"/>
</dbReference>
<evidence type="ECO:0000256" key="5">
    <source>
        <dbReference type="ARBA" id="ARBA00022833"/>
    </source>
</evidence>
<feature type="signal peptide" evidence="8">
    <location>
        <begin position="1"/>
        <end position="22"/>
    </location>
</feature>
<dbReference type="GO" id="GO:0000328">
    <property type="term" value="C:fungal-type vacuole lumen"/>
    <property type="evidence" value="ECO:0007669"/>
    <property type="project" value="TreeGrafter"/>
</dbReference>
<dbReference type="AlphaFoldDB" id="A0A194VWE9"/>
<dbReference type="InterPro" id="IPR036264">
    <property type="entry name" value="Bact_exopeptidase_dim_dom"/>
</dbReference>
<accession>A0A194VWE9</accession>
<dbReference type="CDD" id="cd05674">
    <property type="entry name" value="M20_yscS"/>
    <property type="match status" value="1"/>
</dbReference>
<evidence type="ECO:0000256" key="2">
    <source>
        <dbReference type="ARBA" id="ARBA00022670"/>
    </source>
</evidence>
<dbReference type="Gene3D" id="3.30.70.360">
    <property type="match status" value="1"/>
</dbReference>
<dbReference type="InterPro" id="IPR017141">
    <property type="entry name" value="Pept_M20_carboxypep"/>
</dbReference>
<dbReference type="PANTHER" id="PTHR45962">
    <property type="entry name" value="N-FATTY-ACYL-AMINO ACID SYNTHASE/HYDROLASE PM20D1"/>
    <property type="match status" value="1"/>
</dbReference>
<reference evidence="10" key="1">
    <citation type="submission" date="2014-12" db="EMBL/GenBank/DDBJ databases">
        <title>Genome Sequence of Valsa Canker Pathogens Uncovers a Specific Adaption of Colonization on Woody Bark.</title>
        <authorList>
            <person name="Yin Z."/>
            <person name="Liu H."/>
            <person name="Gao X."/>
            <person name="Li Z."/>
            <person name="Song N."/>
            <person name="Ke X."/>
            <person name="Dai Q."/>
            <person name="Wu Y."/>
            <person name="Sun Y."/>
            <person name="Xu J.-R."/>
            <person name="Kang Z.K."/>
            <person name="Wang L."/>
            <person name="Huang L."/>
        </authorList>
    </citation>
    <scope>NUCLEOTIDE SEQUENCE [LARGE SCALE GENOMIC DNA]</scope>
    <source>
        <strain evidence="10">03-8</strain>
    </source>
</reference>
<feature type="binding site" evidence="7">
    <location>
        <position position="158"/>
    </location>
    <ligand>
        <name>Zn(2+)</name>
        <dbReference type="ChEBI" id="CHEBI:29105"/>
        <label>2</label>
    </ligand>
</feature>
<organism evidence="10 11">
    <name type="scientific">Cytospora mali</name>
    <name type="common">Apple Valsa canker fungus</name>
    <name type="synonym">Valsa mali</name>
    <dbReference type="NCBI Taxonomy" id="578113"/>
    <lineage>
        <taxon>Eukaryota</taxon>
        <taxon>Fungi</taxon>
        <taxon>Dikarya</taxon>
        <taxon>Ascomycota</taxon>
        <taxon>Pezizomycotina</taxon>
        <taxon>Sordariomycetes</taxon>
        <taxon>Sordariomycetidae</taxon>
        <taxon>Diaporthales</taxon>
        <taxon>Cytosporaceae</taxon>
        <taxon>Cytospora</taxon>
    </lineage>
</organism>
<feature type="chain" id="PRO_5008266914" evidence="8">
    <location>
        <begin position="23"/>
        <end position="576"/>
    </location>
</feature>
<keyword evidence="10" id="KW-0121">Carboxypeptidase</keyword>
<dbReference type="OrthoDB" id="3064516at2759"/>
<dbReference type="GO" id="GO:0051603">
    <property type="term" value="P:proteolysis involved in protein catabolic process"/>
    <property type="evidence" value="ECO:0007669"/>
    <property type="project" value="TreeGrafter"/>
</dbReference>
<feature type="binding site" evidence="7">
    <location>
        <position position="228"/>
    </location>
    <ligand>
        <name>Zn(2+)</name>
        <dbReference type="ChEBI" id="CHEBI:29105"/>
        <label>1</label>
    </ligand>
</feature>
<keyword evidence="4" id="KW-0378">Hydrolase</keyword>
<gene>
    <name evidence="10" type="ORF">VM1G_04305</name>
</gene>
<evidence type="ECO:0000256" key="1">
    <source>
        <dbReference type="ARBA" id="ARBA00006247"/>
    </source>
</evidence>
<dbReference type="InterPro" id="IPR047177">
    <property type="entry name" value="Pept_M20A"/>
</dbReference>
<dbReference type="Pfam" id="PF01546">
    <property type="entry name" value="Peptidase_M20"/>
    <property type="match status" value="1"/>
</dbReference>
<evidence type="ECO:0000259" key="9">
    <source>
        <dbReference type="Pfam" id="PF07687"/>
    </source>
</evidence>
<dbReference type="InterPro" id="IPR001261">
    <property type="entry name" value="ArgE/DapE_CS"/>
</dbReference>
<keyword evidence="5 7" id="KW-0862">Zinc</keyword>
<dbReference type="Gene3D" id="1.10.150.900">
    <property type="match status" value="1"/>
</dbReference>
<evidence type="ECO:0000256" key="3">
    <source>
        <dbReference type="ARBA" id="ARBA00022723"/>
    </source>
</evidence>
<evidence type="ECO:0000256" key="4">
    <source>
        <dbReference type="ARBA" id="ARBA00022801"/>
    </source>
</evidence>
<keyword evidence="11" id="KW-1185">Reference proteome</keyword>
<dbReference type="EMBL" id="CM003101">
    <property type="protein sequence ID" value="KUI68539.1"/>
    <property type="molecule type" value="Genomic_DNA"/>
</dbReference>
<feature type="domain" description="Peptidase M20 dimerisation" evidence="9">
    <location>
        <begin position="277"/>
        <end position="429"/>
    </location>
</feature>
<dbReference type="PROSITE" id="PS00759">
    <property type="entry name" value="ARGE_DAPE_CPG2_2"/>
    <property type="match status" value="1"/>
</dbReference>
<evidence type="ECO:0000256" key="6">
    <source>
        <dbReference type="PIRSR" id="PIRSR037217-1"/>
    </source>
</evidence>
<dbReference type="SUPFAM" id="SSF55031">
    <property type="entry name" value="Bacterial exopeptidase dimerisation domain"/>
    <property type="match status" value="1"/>
</dbReference>
<feature type="active site" description="Proton acceptor" evidence="6">
    <location>
        <position position="227"/>
    </location>
</feature>
<keyword evidence="8" id="KW-0732">Signal</keyword>